<evidence type="ECO:0000313" key="3">
    <source>
        <dbReference type="EMBL" id="NHO65468.1"/>
    </source>
</evidence>
<dbReference type="EMBL" id="JAAONZ010000004">
    <property type="protein sequence ID" value="NHO65468.1"/>
    <property type="molecule type" value="Genomic_DNA"/>
</dbReference>
<gene>
    <name evidence="3" type="ORF">G8770_07940</name>
</gene>
<dbReference type="SUPFAM" id="SSF51735">
    <property type="entry name" value="NAD(P)-binding Rossmann-fold domains"/>
    <property type="match status" value="1"/>
</dbReference>
<dbReference type="PRINTS" id="PR00081">
    <property type="entry name" value="GDHRDH"/>
</dbReference>
<dbReference type="Proteomes" id="UP000787472">
    <property type="component" value="Unassembled WGS sequence"/>
</dbReference>
<accession>A0A9E5MLT9</accession>
<keyword evidence="4" id="KW-1185">Reference proteome</keyword>
<comment type="caution">
    <text evidence="3">The sequence shown here is derived from an EMBL/GenBank/DDBJ whole genome shotgun (WGS) entry which is preliminary data.</text>
</comment>
<dbReference type="PRINTS" id="PR00080">
    <property type="entry name" value="SDRFAMILY"/>
</dbReference>
<protein>
    <submittedName>
        <fullName evidence="3">SDR family oxidoreductase</fullName>
    </submittedName>
</protein>
<evidence type="ECO:0000256" key="1">
    <source>
        <dbReference type="ARBA" id="ARBA00006484"/>
    </source>
</evidence>
<dbReference type="InterPro" id="IPR002347">
    <property type="entry name" value="SDR_fam"/>
</dbReference>
<reference evidence="3" key="1">
    <citation type="submission" date="2020-03" db="EMBL/GenBank/DDBJ databases">
        <authorList>
            <person name="Guo F."/>
        </authorList>
    </citation>
    <scope>NUCLEOTIDE SEQUENCE</scope>
    <source>
        <strain evidence="3">JCM 30134</strain>
    </source>
</reference>
<dbReference type="PANTHER" id="PTHR43180">
    <property type="entry name" value="3-OXOACYL-(ACYL-CARRIER-PROTEIN) REDUCTASE (AFU_ORTHOLOGUE AFUA_6G11210)"/>
    <property type="match status" value="1"/>
</dbReference>
<dbReference type="FunFam" id="3.40.50.720:FF:000084">
    <property type="entry name" value="Short-chain dehydrogenase reductase"/>
    <property type="match status" value="1"/>
</dbReference>
<dbReference type="InterPro" id="IPR020904">
    <property type="entry name" value="Sc_DH/Rdtase_CS"/>
</dbReference>
<keyword evidence="2" id="KW-0560">Oxidoreductase</keyword>
<dbReference type="Pfam" id="PF13561">
    <property type="entry name" value="adh_short_C2"/>
    <property type="match status" value="1"/>
</dbReference>
<dbReference type="InterPro" id="IPR036291">
    <property type="entry name" value="NAD(P)-bd_dom_sf"/>
</dbReference>
<dbReference type="NCBIfam" id="NF005559">
    <property type="entry name" value="PRK07231.1"/>
    <property type="match status" value="1"/>
</dbReference>
<comment type="similarity">
    <text evidence="1">Belongs to the short-chain dehydrogenases/reductases (SDR) family.</text>
</comment>
<proteinExistence type="inferred from homology"/>
<dbReference type="Gene3D" id="3.40.50.720">
    <property type="entry name" value="NAD(P)-binding Rossmann-like Domain"/>
    <property type="match status" value="1"/>
</dbReference>
<dbReference type="AlphaFoldDB" id="A0A9E5MLT9"/>
<dbReference type="GO" id="GO:0016491">
    <property type="term" value="F:oxidoreductase activity"/>
    <property type="evidence" value="ECO:0007669"/>
    <property type="project" value="UniProtKB-KW"/>
</dbReference>
<dbReference type="PROSITE" id="PS00061">
    <property type="entry name" value="ADH_SHORT"/>
    <property type="match status" value="1"/>
</dbReference>
<name>A0A9E5MLT9_9GAMM</name>
<dbReference type="RefSeq" id="WP_167184412.1">
    <property type="nucleotide sequence ID" value="NZ_JAAONZ010000004.1"/>
</dbReference>
<sequence length="255" mass="26625">MDPLLDFTDKVILITGAASGFGKQLAEDFSRRGARLVLGDVNEAGVQAVAASLEGPVTAMKCNVANEAECKAMVEAATEIYGRLDIAVNNAGVGQGFMSFTDITEEVADRQFDINVKGVMYGMKHQLNVMNDQGDGVILNVSSMAGLGGAPKIAAYSAAKHAVIGLTKTAAVEYAKKGIRVNAVCPFFSLTPLVTDSELAAGGTEQLESFLSRGAPMKRLGLPQEITNVMLLLCSPGNTYMTGQTIAIDGGVSAL</sequence>
<evidence type="ECO:0000313" key="4">
    <source>
        <dbReference type="Proteomes" id="UP000787472"/>
    </source>
</evidence>
<dbReference type="PANTHER" id="PTHR43180:SF33">
    <property type="entry name" value="15-HYDROXYPROSTAGLANDIN DEHYDROGENASE [NAD(+)]-LIKE"/>
    <property type="match status" value="1"/>
</dbReference>
<evidence type="ECO:0000256" key="2">
    <source>
        <dbReference type="ARBA" id="ARBA00023002"/>
    </source>
</evidence>
<organism evidence="3 4">
    <name type="scientific">Pseudomaricurvus hydrocarbonicus</name>
    <dbReference type="NCBI Taxonomy" id="1470433"/>
    <lineage>
        <taxon>Bacteria</taxon>
        <taxon>Pseudomonadati</taxon>
        <taxon>Pseudomonadota</taxon>
        <taxon>Gammaproteobacteria</taxon>
        <taxon>Cellvibrionales</taxon>
        <taxon>Cellvibrionaceae</taxon>
        <taxon>Pseudomaricurvus</taxon>
    </lineage>
</organism>
<dbReference type="CDD" id="cd05233">
    <property type="entry name" value="SDR_c"/>
    <property type="match status" value="1"/>
</dbReference>